<dbReference type="OrthoDB" id="126665at2759"/>
<sequence length="93" mass="10965">MRDRLHYLVTIKYEEGMDLMAFFLTFERALKAVAEATGNRDDEEKSLYLYHAMPSTWKPDLAIWKGNKKFIPYMDLKTTMSAKFWTTTLSVNM</sequence>
<gene>
    <name evidence="1" type="ORF">Pfra01_001053500</name>
</gene>
<organism evidence="1 2">
    <name type="scientific">Phytophthora fragariaefolia</name>
    <dbReference type="NCBI Taxonomy" id="1490495"/>
    <lineage>
        <taxon>Eukaryota</taxon>
        <taxon>Sar</taxon>
        <taxon>Stramenopiles</taxon>
        <taxon>Oomycota</taxon>
        <taxon>Peronosporomycetes</taxon>
        <taxon>Peronosporales</taxon>
        <taxon>Peronosporaceae</taxon>
        <taxon>Phytophthora</taxon>
    </lineage>
</organism>
<dbReference type="Proteomes" id="UP001165121">
    <property type="component" value="Unassembled WGS sequence"/>
</dbReference>
<name>A0A9W6XFG8_9STRA</name>
<protein>
    <submittedName>
        <fullName evidence="1">Unnamed protein product</fullName>
    </submittedName>
</protein>
<keyword evidence="2" id="KW-1185">Reference proteome</keyword>
<evidence type="ECO:0000313" key="1">
    <source>
        <dbReference type="EMBL" id="GMF37518.1"/>
    </source>
</evidence>
<proteinExistence type="predicted"/>
<reference evidence="1" key="1">
    <citation type="submission" date="2023-04" db="EMBL/GenBank/DDBJ databases">
        <title>Phytophthora fragariaefolia NBRC 109709.</title>
        <authorList>
            <person name="Ichikawa N."/>
            <person name="Sato H."/>
            <person name="Tonouchi N."/>
        </authorList>
    </citation>
    <scope>NUCLEOTIDE SEQUENCE</scope>
    <source>
        <strain evidence="1">NBRC 109709</strain>
    </source>
</reference>
<accession>A0A9W6XFG8</accession>
<dbReference type="AlphaFoldDB" id="A0A9W6XFG8"/>
<evidence type="ECO:0000313" key="2">
    <source>
        <dbReference type="Proteomes" id="UP001165121"/>
    </source>
</evidence>
<comment type="caution">
    <text evidence="1">The sequence shown here is derived from an EMBL/GenBank/DDBJ whole genome shotgun (WGS) entry which is preliminary data.</text>
</comment>
<dbReference type="EMBL" id="BSXT01001020">
    <property type="protein sequence ID" value="GMF37518.1"/>
    <property type="molecule type" value="Genomic_DNA"/>
</dbReference>